<dbReference type="RefSeq" id="WP_023963806.1">
    <property type="nucleotide sequence ID" value="NZ_CBCRXS010000012.1"/>
</dbReference>
<sequence length="220" mass="22742">MFRKLLAVCAAIAMAALVLVGAGTASADPAKVTLGGGSGILILTGGNTAAACTLTTIGTDNRGDLYGLTAAHCGEGGQRVISEQFQNRGLLGRIAFSNHKLDYAIIKFDNTKVTPTRTVGSVTIRGVQTTPPAVGSIACKEGRTTGNTCGITWFSNGTEHISQICVVEGDSGSPVVVGDRLIGMVNAYYFVGCIGPETGTNIKALLDDMPKRGVEGFRVF</sequence>
<dbReference type="Gene3D" id="2.40.10.10">
    <property type="entry name" value="Trypsin-like serine proteases"/>
    <property type="match status" value="2"/>
</dbReference>
<dbReference type="InterPro" id="IPR001254">
    <property type="entry name" value="Trypsin_dom"/>
</dbReference>
<feature type="domain" description="Peptidase S1" evidence="2">
    <location>
        <begin position="68"/>
        <end position="193"/>
    </location>
</feature>
<organism evidence="3 4">
    <name type="scientific">Williamsia marianensis</name>
    <dbReference type="NCBI Taxonomy" id="85044"/>
    <lineage>
        <taxon>Bacteria</taxon>
        <taxon>Bacillati</taxon>
        <taxon>Actinomycetota</taxon>
        <taxon>Actinomycetes</taxon>
        <taxon>Mycobacteriales</taxon>
        <taxon>Nocardiaceae</taxon>
        <taxon>Williamsia</taxon>
    </lineage>
</organism>
<dbReference type="InterPro" id="IPR043504">
    <property type="entry name" value="Peptidase_S1_PA_chymotrypsin"/>
</dbReference>
<dbReference type="Proteomes" id="UP000274762">
    <property type="component" value="Unassembled WGS sequence"/>
</dbReference>
<dbReference type="GO" id="GO:0004252">
    <property type="term" value="F:serine-type endopeptidase activity"/>
    <property type="evidence" value="ECO:0007669"/>
    <property type="project" value="InterPro"/>
</dbReference>
<dbReference type="AlphaFoldDB" id="A0A315SD16"/>
<dbReference type="InterPro" id="IPR009003">
    <property type="entry name" value="Peptidase_S1_PA"/>
</dbReference>
<proteinExistence type="predicted"/>
<evidence type="ECO:0000313" key="4">
    <source>
        <dbReference type="Proteomes" id="UP000274762"/>
    </source>
</evidence>
<accession>A0A315SD16</accession>
<gene>
    <name evidence="3" type="ORF">DFJ75_1599</name>
</gene>
<feature type="signal peptide" evidence="1">
    <location>
        <begin position="1"/>
        <end position="27"/>
    </location>
</feature>
<evidence type="ECO:0000259" key="2">
    <source>
        <dbReference type="Pfam" id="PF00089"/>
    </source>
</evidence>
<keyword evidence="1" id="KW-0732">Signal</keyword>
<name>A0A315SD16_WILMA</name>
<evidence type="ECO:0000313" key="3">
    <source>
        <dbReference type="EMBL" id="RKR94797.1"/>
    </source>
</evidence>
<reference evidence="3 4" key="1">
    <citation type="submission" date="2018-10" db="EMBL/GenBank/DDBJ databases">
        <title>Sequencing the genomes of 1000 actinobacteria strains.</title>
        <authorList>
            <person name="Klenk H.-P."/>
        </authorList>
    </citation>
    <scope>NUCLEOTIDE SEQUENCE [LARGE SCALE GENOMIC DNA]</scope>
    <source>
        <strain evidence="3 4">DSM 44343</strain>
    </source>
</reference>
<dbReference type="GO" id="GO:0006508">
    <property type="term" value="P:proteolysis"/>
    <property type="evidence" value="ECO:0007669"/>
    <property type="project" value="InterPro"/>
</dbReference>
<dbReference type="CDD" id="cd21112">
    <property type="entry name" value="alphaLP-like"/>
    <property type="match status" value="1"/>
</dbReference>
<feature type="chain" id="PRO_5043163422" description="Peptidase S1 domain-containing protein" evidence="1">
    <location>
        <begin position="28"/>
        <end position="220"/>
    </location>
</feature>
<dbReference type="Pfam" id="PF00089">
    <property type="entry name" value="Trypsin"/>
    <property type="match status" value="1"/>
</dbReference>
<accession>A0A495K0L7</accession>
<dbReference type="EMBL" id="RBKV01000001">
    <property type="protein sequence ID" value="RKR94797.1"/>
    <property type="molecule type" value="Genomic_DNA"/>
</dbReference>
<comment type="caution">
    <text evidence="3">The sequence shown here is derived from an EMBL/GenBank/DDBJ whole genome shotgun (WGS) entry which is preliminary data.</text>
</comment>
<protein>
    <recommendedName>
        <fullName evidence="2">Peptidase S1 domain-containing protein</fullName>
    </recommendedName>
</protein>
<evidence type="ECO:0000256" key="1">
    <source>
        <dbReference type="SAM" id="SignalP"/>
    </source>
</evidence>
<dbReference type="SUPFAM" id="SSF50494">
    <property type="entry name" value="Trypsin-like serine proteases"/>
    <property type="match status" value="1"/>
</dbReference>